<evidence type="ECO:0000313" key="19">
    <source>
        <dbReference type="Proteomes" id="UP000262825"/>
    </source>
</evidence>
<dbReference type="Pfam" id="PF00856">
    <property type="entry name" value="SET"/>
    <property type="match status" value="1"/>
</dbReference>
<evidence type="ECO:0000256" key="12">
    <source>
        <dbReference type="ARBA" id="ARBA00047583"/>
    </source>
</evidence>
<dbReference type="GO" id="GO:0005694">
    <property type="term" value="C:chromosome"/>
    <property type="evidence" value="ECO:0007669"/>
    <property type="project" value="UniProtKB-SubCell"/>
</dbReference>
<dbReference type="InterPro" id="IPR003616">
    <property type="entry name" value="Post-SET_dom"/>
</dbReference>
<evidence type="ECO:0000256" key="14">
    <source>
        <dbReference type="PIRNR" id="PIRNR037104"/>
    </source>
</evidence>
<feature type="domain" description="Post-SET" evidence="17">
    <location>
        <begin position="1123"/>
        <end position="1139"/>
    </location>
</feature>
<keyword evidence="7 14" id="KW-0808">Transferase</keyword>
<accession>A0A376B1C8</accession>
<sequence length="1139" mass="130059">MSQRPNHYHNHLGFSRDKYLNGFTQGYKNKNPTGPNGYTYNRNSQPSPPPYSKARYNSSHSSSYRASRFSSSYQPAVSPGTHIRSSFVTRPQSSLEQEPLKPVNHRIDVPIRPVSDTVETSIPFPTHPKAKPLNDVYIPLHFTEPRPKPVLKYGASRGEQNFKEQYHYFDPLNMKKLIHIDEMKKFYTQSSDGYISKEGYVVIDKKNKKILKRTPSLKTTDPRNPHHSNTTKAKYTFKQILHVSYDKYSLGPPPVTEIVLHASNDTISNNSLVQESTIKSYFKSEFGDLSHFQSFIDPNSSLPLNIFLLKFASNKTENVNIPSKIAELAVRKYQNKLYSVNGVKFKVSLNKNGLCAKLVEQLIAENLKQVQKRQSLLKKHNSALSRGNEHKKMSTSSAVNGTDTAISFATNATPVKEIPESLRSVVNNRPVLFVTLFILKNHNLSPPDFRYALRMYRCDIYSHKLGFFIAFKDIQSCMKIYQSNFQLVSKIHRATKVKIPFTYIEPKIYNIPSRPNLVNKKKVYISKEELVKDTVDIITQELASVIRNEIRKRFVGPTILNSLDKEKYSDLKEEYELEQKNKLEKQNKKSQSVTTSTFDIFNLYGSRFSLSTVKKRRYNEGKDSDDTDDYDDKEENIAKGNIDMFVDDFVKRKSKAKRKNKKLKKDLKPLAHILDENEPSSTRGSTPESHMTEDSYLNAKSNSPITDMDGFKEVDISNSGHNTPDVSSTATNINGNEESLRMGKEDEGNMIDDHKNALFSNIDFNLNKIPEKYRPTCTFTPIPVVESNSDNDDPLLDLQDRLVDEEDFTILSKIMVQRNYSGLKSNISDPIEYLKVLRRRQLISTEKKLILNKLNGGMLLDPQLKVETGAYRSSGFKRIPDNLKITFLPHRRRKHALTTVQTHGDDLYDHFEEARQSSPSVTVSNTGDLTNKNSESLTAISMVDLDDNFEENENKTQSSRVSRALNRRFQQDIEQQKQIIGKETDLLTLNQLTKRRKPVTFARSAIHNWGLYALEPIAAKEMVIEYVGEVIRQSVAEVREKKYLKSGIGSSYLFRINENTVIDATKKGGIARFINHCCEPSCTAKIIKVGGTKRIVIYALRDIAANEELTYDYKFEKETNEAERVPCLCGAPNCKGYLN</sequence>
<dbReference type="InterPro" id="IPR046341">
    <property type="entry name" value="SET_dom_sf"/>
</dbReference>
<keyword evidence="5 14" id="KW-0158">Chromosome</keyword>
<dbReference type="SMART" id="SM00317">
    <property type="entry name" value="SET"/>
    <property type="match status" value="1"/>
</dbReference>
<dbReference type="InterPro" id="IPR012677">
    <property type="entry name" value="Nucleotide-bd_a/b_plait_sf"/>
</dbReference>
<gene>
    <name evidence="18" type="ORF">SCODWIG_00257</name>
</gene>
<feature type="compositionally biased region" description="Low complexity" evidence="15">
    <location>
        <begin position="52"/>
        <end position="73"/>
    </location>
</feature>
<dbReference type="InterPro" id="IPR024636">
    <property type="entry name" value="SET_assoc"/>
</dbReference>
<dbReference type="AlphaFoldDB" id="A0A376B1C8"/>
<evidence type="ECO:0000313" key="18">
    <source>
        <dbReference type="EMBL" id="SSD58496.1"/>
    </source>
</evidence>
<comment type="catalytic activity">
    <reaction evidence="13">
        <text>N(6),N(6)-dimethyl-L-lysyl(4)-[histone H3] + S-adenosyl-L-methionine = N(6),N(6),N(6)-trimethyl-L-lysyl(4)-[histone H3] + S-adenosyl-L-homocysteine + H(+)</text>
        <dbReference type="Rhea" id="RHEA:60272"/>
        <dbReference type="Rhea" id="RHEA-COMP:15537"/>
        <dbReference type="Rhea" id="RHEA-COMP:15540"/>
        <dbReference type="ChEBI" id="CHEBI:15378"/>
        <dbReference type="ChEBI" id="CHEBI:57856"/>
        <dbReference type="ChEBI" id="CHEBI:59789"/>
        <dbReference type="ChEBI" id="CHEBI:61961"/>
        <dbReference type="ChEBI" id="CHEBI:61976"/>
    </reaction>
</comment>
<dbReference type="InterPro" id="IPR017111">
    <property type="entry name" value="Set1_fungi"/>
</dbReference>
<dbReference type="SUPFAM" id="SSF82199">
    <property type="entry name" value="SET domain"/>
    <property type="match status" value="1"/>
</dbReference>
<dbReference type="SMART" id="SM00508">
    <property type="entry name" value="PostSET"/>
    <property type="match status" value="1"/>
</dbReference>
<dbReference type="InterPro" id="IPR001214">
    <property type="entry name" value="SET_dom"/>
</dbReference>
<keyword evidence="9 14" id="KW-0156">Chromatin regulator</keyword>
<comment type="catalytic activity">
    <reaction evidence="11 14">
        <text>L-lysyl(4)-[histone H3] + 3 S-adenosyl-L-methionine = N(6),N(6),N(6)-trimethyl-L-lysyl(4)-[histone H3] + 3 S-adenosyl-L-homocysteine + 3 H(+)</text>
        <dbReference type="Rhea" id="RHEA:60260"/>
        <dbReference type="Rhea" id="RHEA-COMP:15537"/>
        <dbReference type="Rhea" id="RHEA-COMP:15547"/>
        <dbReference type="ChEBI" id="CHEBI:15378"/>
        <dbReference type="ChEBI" id="CHEBI:29969"/>
        <dbReference type="ChEBI" id="CHEBI:57856"/>
        <dbReference type="ChEBI" id="CHEBI:59789"/>
        <dbReference type="ChEBI" id="CHEBI:61961"/>
        <dbReference type="EC" id="2.1.1.354"/>
    </reaction>
</comment>
<dbReference type="Proteomes" id="UP000262825">
    <property type="component" value="Unassembled WGS sequence"/>
</dbReference>
<protein>
    <recommendedName>
        <fullName evidence="4 14">Histone-lysine N-methyltransferase, H3 lysine-4 specific</fullName>
        <ecNumber evidence="3 14">2.1.1.354</ecNumber>
    </recommendedName>
</protein>
<evidence type="ECO:0000256" key="3">
    <source>
        <dbReference type="ARBA" id="ARBA00012182"/>
    </source>
</evidence>
<evidence type="ECO:0000256" key="10">
    <source>
        <dbReference type="ARBA" id="ARBA00023242"/>
    </source>
</evidence>
<dbReference type="EMBL" id="UFAJ01000019">
    <property type="protein sequence ID" value="SSD58496.1"/>
    <property type="molecule type" value="Genomic_DNA"/>
</dbReference>
<feature type="domain" description="SET" evidence="16">
    <location>
        <begin position="997"/>
        <end position="1114"/>
    </location>
</feature>
<dbReference type="VEuPathDB" id="FungiDB:SCODWIG_00257"/>
<dbReference type="InterPro" id="IPR044570">
    <property type="entry name" value="Set1-like"/>
</dbReference>
<evidence type="ECO:0000256" key="4">
    <source>
        <dbReference type="ARBA" id="ARBA00015839"/>
    </source>
</evidence>
<keyword evidence="19" id="KW-1185">Reference proteome</keyword>
<feature type="compositionally biased region" description="Polar residues" evidence="15">
    <location>
        <begin position="83"/>
        <end position="96"/>
    </location>
</feature>
<dbReference type="InterPro" id="IPR024657">
    <property type="entry name" value="COMPASS_Set1_N-SET"/>
</dbReference>
<dbReference type="GO" id="GO:0032259">
    <property type="term" value="P:methylation"/>
    <property type="evidence" value="ECO:0007669"/>
    <property type="project" value="UniProtKB-KW"/>
</dbReference>
<dbReference type="PROSITE" id="PS50868">
    <property type="entry name" value="POST_SET"/>
    <property type="match status" value="1"/>
</dbReference>
<evidence type="ECO:0000256" key="5">
    <source>
        <dbReference type="ARBA" id="ARBA00022454"/>
    </source>
</evidence>
<organism evidence="18 19">
    <name type="scientific">Saccharomycodes ludwigii</name>
    <dbReference type="NCBI Taxonomy" id="36035"/>
    <lineage>
        <taxon>Eukaryota</taxon>
        <taxon>Fungi</taxon>
        <taxon>Dikarya</taxon>
        <taxon>Ascomycota</taxon>
        <taxon>Saccharomycotina</taxon>
        <taxon>Saccharomycetes</taxon>
        <taxon>Saccharomycodales</taxon>
        <taxon>Saccharomycodaceae</taxon>
        <taxon>Saccharomycodes</taxon>
    </lineage>
</organism>
<dbReference type="Pfam" id="PF11764">
    <property type="entry name" value="N-SET"/>
    <property type="match status" value="1"/>
</dbReference>
<dbReference type="PIRSF" id="PIRSF037104">
    <property type="entry name" value="Histone_H3-K4_mtfrase_Set1_fun"/>
    <property type="match status" value="1"/>
</dbReference>
<dbReference type="InterPro" id="IPR048669">
    <property type="entry name" value="SET1_RBD"/>
</dbReference>
<dbReference type="EC" id="2.1.1.354" evidence="3 14"/>
<keyword evidence="10 14" id="KW-0539">Nucleus</keyword>
<feature type="region of interest" description="Disordered" evidence="15">
    <location>
        <begin position="657"/>
        <end position="704"/>
    </location>
</feature>
<dbReference type="Pfam" id="PF11767">
    <property type="entry name" value="SET_assoc"/>
    <property type="match status" value="1"/>
</dbReference>
<proteinExistence type="predicted"/>
<dbReference type="PANTHER" id="PTHR45814">
    <property type="entry name" value="HISTONE-LYSINE N-METHYLTRANSFERASE SETD1"/>
    <property type="match status" value="1"/>
</dbReference>
<keyword evidence="8 14" id="KW-0949">S-adenosyl-L-methionine</keyword>
<feature type="compositionally biased region" description="Polar residues" evidence="15">
    <location>
        <begin position="679"/>
        <end position="689"/>
    </location>
</feature>
<feature type="compositionally biased region" description="Polar residues" evidence="15">
    <location>
        <begin position="22"/>
        <end position="45"/>
    </location>
</feature>
<dbReference type="Gene3D" id="3.30.70.330">
    <property type="match status" value="1"/>
</dbReference>
<evidence type="ECO:0000256" key="2">
    <source>
        <dbReference type="ARBA" id="ARBA00004286"/>
    </source>
</evidence>
<feature type="compositionally biased region" description="Basic and acidic residues" evidence="15">
    <location>
        <begin position="666"/>
        <end position="675"/>
    </location>
</feature>
<evidence type="ECO:0000256" key="1">
    <source>
        <dbReference type="ARBA" id="ARBA00004123"/>
    </source>
</evidence>
<evidence type="ECO:0000256" key="11">
    <source>
        <dbReference type="ARBA" id="ARBA00047571"/>
    </source>
</evidence>
<evidence type="ECO:0000256" key="6">
    <source>
        <dbReference type="ARBA" id="ARBA00022603"/>
    </source>
</evidence>
<evidence type="ECO:0000259" key="16">
    <source>
        <dbReference type="PROSITE" id="PS50280"/>
    </source>
</evidence>
<dbReference type="GO" id="GO:0048188">
    <property type="term" value="C:Set1C/COMPASS complex"/>
    <property type="evidence" value="ECO:0007669"/>
    <property type="project" value="InterPro"/>
</dbReference>
<evidence type="ECO:0000256" key="9">
    <source>
        <dbReference type="ARBA" id="ARBA00022853"/>
    </source>
</evidence>
<dbReference type="GO" id="GO:0140999">
    <property type="term" value="F:histone H3K4 trimethyltransferase activity"/>
    <property type="evidence" value="ECO:0007669"/>
    <property type="project" value="UniProtKB-EC"/>
</dbReference>
<dbReference type="PANTHER" id="PTHR45814:SF2">
    <property type="entry name" value="HISTONE-LYSINE N-METHYLTRANSFERASE SETD1"/>
    <property type="match status" value="1"/>
</dbReference>
<dbReference type="Gene3D" id="2.170.270.10">
    <property type="entry name" value="SET domain"/>
    <property type="match status" value="1"/>
</dbReference>
<keyword evidence="6 14" id="KW-0489">Methyltransferase</keyword>
<name>A0A376B1C8_9ASCO</name>
<dbReference type="Pfam" id="PF21569">
    <property type="entry name" value="SET1_RBD"/>
    <property type="match status" value="1"/>
</dbReference>
<feature type="region of interest" description="Disordered" evidence="15">
    <location>
        <begin position="21"/>
        <end position="102"/>
    </location>
</feature>
<dbReference type="PROSITE" id="PS50280">
    <property type="entry name" value="SET"/>
    <property type="match status" value="1"/>
</dbReference>
<evidence type="ECO:0000259" key="17">
    <source>
        <dbReference type="PROSITE" id="PS50868"/>
    </source>
</evidence>
<comment type="subunit">
    <text evidence="14">Component of the COMPASS (Set1C) complex.</text>
</comment>
<comment type="function">
    <text evidence="14">Catalytic component of the COMPASS (Set1C) complex that specifically mono-, di- and trimethylates histone H3 to form H3K4me1/2/3. COMPASS recognizes ubiquitinated H2B on one face of the nucleosome which stimulates the methylation of H3 on the opposing face.</text>
</comment>
<evidence type="ECO:0000256" key="15">
    <source>
        <dbReference type="SAM" id="MobiDB-lite"/>
    </source>
</evidence>
<reference evidence="19" key="1">
    <citation type="submission" date="2018-06" db="EMBL/GenBank/DDBJ databases">
        <authorList>
            <person name="Guldener U."/>
        </authorList>
    </citation>
    <scope>NUCLEOTIDE SEQUENCE [LARGE SCALE GENOMIC DNA]</scope>
    <source>
        <strain evidence="19">UTAD17</strain>
    </source>
</reference>
<dbReference type="PROSITE" id="PS51572">
    <property type="entry name" value="SAM_MT43_1"/>
    <property type="match status" value="1"/>
</dbReference>
<evidence type="ECO:0000256" key="7">
    <source>
        <dbReference type="ARBA" id="ARBA00022679"/>
    </source>
</evidence>
<dbReference type="SMART" id="SM01291">
    <property type="entry name" value="N-SET"/>
    <property type="match status" value="1"/>
</dbReference>
<comment type="catalytic activity">
    <reaction evidence="12">
        <text>N(6)-methyl-L-lysyl(4)-[histone H3] + S-adenosyl-L-methionine = N(6),N(6)-dimethyl-L-lysyl(4)-[histone H3] + S-adenosyl-L-homocysteine + H(+)</text>
        <dbReference type="Rhea" id="RHEA:60268"/>
        <dbReference type="Rhea" id="RHEA-COMP:15540"/>
        <dbReference type="Rhea" id="RHEA-COMP:15543"/>
        <dbReference type="ChEBI" id="CHEBI:15378"/>
        <dbReference type="ChEBI" id="CHEBI:57856"/>
        <dbReference type="ChEBI" id="CHEBI:59789"/>
        <dbReference type="ChEBI" id="CHEBI:61929"/>
        <dbReference type="ChEBI" id="CHEBI:61976"/>
    </reaction>
</comment>
<evidence type="ECO:0000256" key="13">
    <source>
        <dbReference type="ARBA" id="ARBA00049129"/>
    </source>
</evidence>
<comment type="subcellular location">
    <subcellularLocation>
        <location evidence="2">Chromosome</location>
    </subcellularLocation>
    <subcellularLocation>
        <location evidence="1 14">Nucleus</location>
    </subcellularLocation>
</comment>
<evidence type="ECO:0000256" key="8">
    <source>
        <dbReference type="ARBA" id="ARBA00022691"/>
    </source>
</evidence>